<dbReference type="PANTHER" id="PTHR13475:SF3">
    <property type="entry name" value="NEUGRIN"/>
    <property type="match status" value="1"/>
</dbReference>
<name>A0A9P0AES7_BEMTA</name>
<proteinExistence type="predicted"/>
<evidence type="ECO:0000256" key="1">
    <source>
        <dbReference type="SAM" id="MobiDB-lite"/>
    </source>
</evidence>
<feature type="compositionally biased region" description="Basic and acidic residues" evidence="1">
    <location>
        <begin position="411"/>
        <end position="421"/>
    </location>
</feature>
<evidence type="ECO:0000313" key="2">
    <source>
        <dbReference type="EMBL" id="CAH0389193.1"/>
    </source>
</evidence>
<sequence length="527" mass="62180">MFSSKLLPGSTYMAQYFKYSPTYRSTLSQQFSSKPGHLESRLVKRGSLTESRRGQTHFSDNKGHQKRKIQNPLSSFAKRNPGIGRTLAVMKEETGTDYFDPHEDDFESSAPELETERNFFDADLDYEDLKSDESKHRHKVAYNMVKKKYFKRPVEPNMVTYAEKQHIKFLHDDKENNWTVESLSESYPATPHIIKSILKSKWKAKSKAEIIRHDKRVKENWEAYKKGELKIHDHLLQEHLKKFLSRNIKVPLDEEAERFLKEPEQKPRKIDEFSKIIKNYQALKPPSTSEAIPFIERKVFEELPEETRRSEFTEEHEPVSSRFEYKHKSRDSKSTNEHRSHQSTHPEGDETARGRDKSQNQTRPADENIIQETDRTNRRAKHFTLDSLRDRLEEHLKYEQHPDEMDTQIIKSRDSRSRESKVQSLDFESEQEEEEEDSLPRSFVNVKKKSTAIEPQNSADEMSYVQKVDNKLVMKTLDTDLEEELKINEYIQIPKHLRKKGALYKIEDCFYADDGQFLYRVPGLTDK</sequence>
<evidence type="ECO:0008006" key="4">
    <source>
        <dbReference type="Google" id="ProtNLM"/>
    </source>
</evidence>
<accession>A0A9P0AES7</accession>
<dbReference type="PANTHER" id="PTHR13475">
    <property type="entry name" value="NEUGRIN"/>
    <property type="match status" value="1"/>
</dbReference>
<dbReference type="InterPro" id="IPR010487">
    <property type="entry name" value="NGRN/Rrg9"/>
</dbReference>
<dbReference type="AlphaFoldDB" id="A0A9P0AES7"/>
<feature type="compositionally biased region" description="Basic and acidic residues" evidence="1">
    <location>
        <begin position="305"/>
        <end position="358"/>
    </location>
</feature>
<gene>
    <name evidence="2" type="ORF">BEMITA_LOCUS8049</name>
</gene>
<reference evidence="2" key="1">
    <citation type="submission" date="2021-12" db="EMBL/GenBank/DDBJ databases">
        <authorList>
            <person name="King R."/>
        </authorList>
    </citation>
    <scope>NUCLEOTIDE SEQUENCE</scope>
</reference>
<protein>
    <recommendedName>
        <fullName evidence="4">Neurite outgrowth-associated protein</fullName>
    </recommendedName>
</protein>
<feature type="compositionally biased region" description="Acidic residues" evidence="1">
    <location>
        <begin position="427"/>
        <end position="437"/>
    </location>
</feature>
<dbReference type="EMBL" id="OU963865">
    <property type="protein sequence ID" value="CAH0389193.1"/>
    <property type="molecule type" value="Genomic_DNA"/>
</dbReference>
<dbReference type="Proteomes" id="UP001152759">
    <property type="component" value="Chromosome 4"/>
</dbReference>
<keyword evidence="3" id="KW-1185">Reference proteome</keyword>
<dbReference type="KEGG" id="btab:109035006"/>
<dbReference type="GO" id="GO:0005634">
    <property type="term" value="C:nucleus"/>
    <property type="evidence" value="ECO:0007669"/>
    <property type="project" value="TreeGrafter"/>
</dbReference>
<evidence type="ECO:0000313" key="3">
    <source>
        <dbReference type="Proteomes" id="UP001152759"/>
    </source>
</evidence>
<feature type="compositionally biased region" description="Basic and acidic residues" evidence="1">
    <location>
        <begin position="372"/>
        <end position="382"/>
    </location>
</feature>
<feature type="region of interest" description="Disordered" evidence="1">
    <location>
        <begin position="44"/>
        <end position="81"/>
    </location>
</feature>
<feature type="region of interest" description="Disordered" evidence="1">
    <location>
        <begin position="396"/>
        <end position="443"/>
    </location>
</feature>
<feature type="region of interest" description="Disordered" evidence="1">
    <location>
        <begin position="305"/>
        <end position="382"/>
    </location>
</feature>
<organism evidence="2 3">
    <name type="scientific">Bemisia tabaci</name>
    <name type="common">Sweetpotato whitefly</name>
    <name type="synonym">Aleurodes tabaci</name>
    <dbReference type="NCBI Taxonomy" id="7038"/>
    <lineage>
        <taxon>Eukaryota</taxon>
        <taxon>Metazoa</taxon>
        <taxon>Ecdysozoa</taxon>
        <taxon>Arthropoda</taxon>
        <taxon>Hexapoda</taxon>
        <taxon>Insecta</taxon>
        <taxon>Pterygota</taxon>
        <taxon>Neoptera</taxon>
        <taxon>Paraneoptera</taxon>
        <taxon>Hemiptera</taxon>
        <taxon>Sternorrhyncha</taxon>
        <taxon>Aleyrodoidea</taxon>
        <taxon>Aleyrodidae</taxon>
        <taxon>Aleyrodinae</taxon>
        <taxon>Bemisia</taxon>
    </lineage>
</organism>